<dbReference type="AlphaFoldDB" id="A0A368F6Z4"/>
<keyword evidence="3" id="KW-0106">Calcium</keyword>
<keyword evidence="2" id="KW-0472">Membrane</keyword>
<dbReference type="Gene3D" id="2.60.40.60">
    <property type="entry name" value="Cadherins"/>
    <property type="match status" value="2"/>
</dbReference>
<dbReference type="PROSITE" id="PS50268">
    <property type="entry name" value="CADHERIN_2"/>
    <property type="match status" value="1"/>
</dbReference>
<dbReference type="GO" id="GO:0005509">
    <property type="term" value="F:calcium ion binding"/>
    <property type="evidence" value="ECO:0007669"/>
    <property type="project" value="UniProtKB-UniRule"/>
</dbReference>
<protein>
    <submittedName>
        <fullName evidence="5">Cadherin domain protein</fullName>
    </submittedName>
</protein>
<comment type="caution">
    <text evidence="5">The sequence shown here is derived from an EMBL/GenBank/DDBJ whole genome shotgun (WGS) entry which is preliminary data.</text>
</comment>
<name>A0A368F6Z4_ANCCA</name>
<organism evidence="5 6">
    <name type="scientific">Ancylostoma caninum</name>
    <name type="common">Dog hookworm</name>
    <dbReference type="NCBI Taxonomy" id="29170"/>
    <lineage>
        <taxon>Eukaryota</taxon>
        <taxon>Metazoa</taxon>
        <taxon>Ecdysozoa</taxon>
        <taxon>Nematoda</taxon>
        <taxon>Chromadorea</taxon>
        <taxon>Rhabditida</taxon>
        <taxon>Rhabditina</taxon>
        <taxon>Rhabditomorpha</taxon>
        <taxon>Strongyloidea</taxon>
        <taxon>Ancylostomatidae</taxon>
        <taxon>Ancylostomatinae</taxon>
        <taxon>Ancylostoma</taxon>
    </lineage>
</organism>
<accession>A0A368F6Z4</accession>
<dbReference type="PRINTS" id="PR00205">
    <property type="entry name" value="CADHERIN"/>
</dbReference>
<dbReference type="SMART" id="SM00112">
    <property type="entry name" value="CA"/>
    <property type="match status" value="1"/>
</dbReference>
<dbReference type="SUPFAM" id="SSF49313">
    <property type="entry name" value="Cadherin-like"/>
    <property type="match status" value="2"/>
</dbReference>
<dbReference type="CDD" id="cd11304">
    <property type="entry name" value="Cadherin_repeat"/>
    <property type="match status" value="2"/>
</dbReference>
<feature type="domain" description="Cadherin" evidence="4">
    <location>
        <begin position="30"/>
        <end position="132"/>
    </location>
</feature>
<keyword evidence="2" id="KW-1133">Transmembrane helix</keyword>
<dbReference type="EMBL" id="JOJR01006598">
    <property type="protein sequence ID" value="RCN26655.1"/>
    <property type="molecule type" value="Genomic_DNA"/>
</dbReference>
<reference evidence="5 6" key="1">
    <citation type="submission" date="2014-10" db="EMBL/GenBank/DDBJ databases">
        <title>Draft genome of the hookworm Ancylostoma caninum.</title>
        <authorList>
            <person name="Mitreva M."/>
        </authorList>
    </citation>
    <scope>NUCLEOTIDE SEQUENCE [LARGE SCALE GENOMIC DNA]</scope>
    <source>
        <strain evidence="5 6">Baltimore</strain>
    </source>
</reference>
<evidence type="ECO:0000313" key="5">
    <source>
        <dbReference type="EMBL" id="RCN26655.1"/>
    </source>
</evidence>
<dbReference type="InterPro" id="IPR002126">
    <property type="entry name" value="Cadherin-like_dom"/>
</dbReference>
<keyword evidence="6" id="KW-1185">Reference proteome</keyword>
<evidence type="ECO:0000256" key="1">
    <source>
        <dbReference type="ARBA" id="ARBA00022692"/>
    </source>
</evidence>
<dbReference type="PANTHER" id="PTHR24026">
    <property type="entry name" value="FAT ATYPICAL CADHERIN-RELATED"/>
    <property type="match status" value="1"/>
</dbReference>
<dbReference type="GO" id="GO:0005886">
    <property type="term" value="C:plasma membrane"/>
    <property type="evidence" value="ECO:0007669"/>
    <property type="project" value="UniProtKB-SubCell"/>
</dbReference>
<dbReference type="STRING" id="29170.A0A368F6Z4"/>
<feature type="non-terminal residue" evidence="5">
    <location>
        <position position="226"/>
    </location>
</feature>
<sequence length="226" mass="24268">MLSLTSSPEFIENRRQESARPVFPHPWTKENKLVEVSIPEELPAGSIIYSLPAINPKDGSPVPITVQGDMKEAFSVDPDTGAISIAHSLDFESMAPNDRTFSLTFTAGSPGYESVAELKITVTNVDDNPPALDKEGPHNEVAIPENLPPSTVIARLGLTDADDLEYSGTFSVEKSGFGSELYAASIVNGTLVVSVAENATLDREKMERQTVHLRVKDGAGNQDSAT</sequence>
<dbReference type="Proteomes" id="UP000252519">
    <property type="component" value="Unassembled WGS sequence"/>
</dbReference>
<evidence type="ECO:0000256" key="2">
    <source>
        <dbReference type="ARBA" id="ARBA00022989"/>
    </source>
</evidence>
<dbReference type="GO" id="GO:0007156">
    <property type="term" value="P:homophilic cell adhesion via plasma membrane adhesion molecules"/>
    <property type="evidence" value="ECO:0007669"/>
    <property type="project" value="InterPro"/>
</dbReference>
<keyword evidence="1" id="KW-0812">Transmembrane</keyword>
<dbReference type="InterPro" id="IPR015919">
    <property type="entry name" value="Cadherin-like_sf"/>
</dbReference>
<dbReference type="PANTHER" id="PTHR24026:SF126">
    <property type="entry name" value="PROTOCADHERIN FAT 4"/>
    <property type="match status" value="1"/>
</dbReference>
<dbReference type="Pfam" id="PF00028">
    <property type="entry name" value="Cadherin"/>
    <property type="match status" value="1"/>
</dbReference>
<evidence type="ECO:0000256" key="3">
    <source>
        <dbReference type="PROSITE-ProRule" id="PRU00043"/>
    </source>
</evidence>
<proteinExistence type="predicted"/>
<dbReference type="OrthoDB" id="6252479at2759"/>
<evidence type="ECO:0000259" key="4">
    <source>
        <dbReference type="PROSITE" id="PS50268"/>
    </source>
</evidence>
<evidence type="ECO:0000313" key="6">
    <source>
        <dbReference type="Proteomes" id="UP000252519"/>
    </source>
</evidence>
<gene>
    <name evidence="5" type="ORF">ANCCAN_27618</name>
</gene>